<accession>A0A6P7KQ22</accession>
<dbReference type="OrthoDB" id="446014at2759"/>
<reference evidence="5 6" key="1">
    <citation type="submission" date="2025-04" db="UniProtKB">
        <authorList>
            <consortium name="RefSeq"/>
        </authorList>
    </citation>
    <scope>IDENTIFICATION</scope>
</reference>
<evidence type="ECO:0000313" key="4">
    <source>
        <dbReference type="Proteomes" id="UP000515150"/>
    </source>
</evidence>
<organism evidence="4 6">
    <name type="scientific">Betta splendens</name>
    <name type="common">Siamese fighting fish</name>
    <dbReference type="NCBI Taxonomy" id="158456"/>
    <lineage>
        <taxon>Eukaryota</taxon>
        <taxon>Metazoa</taxon>
        <taxon>Chordata</taxon>
        <taxon>Craniata</taxon>
        <taxon>Vertebrata</taxon>
        <taxon>Euteleostomi</taxon>
        <taxon>Actinopterygii</taxon>
        <taxon>Neopterygii</taxon>
        <taxon>Teleostei</taxon>
        <taxon>Neoteleostei</taxon>
        <taxon>Acanthomorphata</taxon>
        <taxon>Anabantaria</taxon>
        <taxon>Anabantiformes</taxon>
        <taxon>Anabantoidei</taxon>
        <taxon>Osphronemidae</taxon>
        <taxon>Betta</taxon>
    </lineage>
</organism>
<evidence type="ECO:0000313" key="6">
    <source>
        <dbReference type="RefSeq" id="XP_028984576.1"/>
    </source>
</evidence>
<evidence type="ECO:0000256" key="2">
    <source>
        <dbReference type="SAM" id="MobiDB-lite"/>
    </source>
</evidence>
<evidence type="ECO:0000313" key="7">
    <source>
        <dbReference type="RefSeq" id="XP_028984577.1"/>
    </source>
</evidence>
<gene>
    <name evidence="5 6 7 8" type="primary">LOC114842820</name>
</gene>
<dbReference type="GeneID" id="114842820"/>
<dbReference type="Pfam" id="PF13865">
    <property type="entry name" value="FoP_duplication"/>
    <property type="match status" value="1"/>
</dbReference>
<name>A0A6P7KQ22_BETSP</name>
<keyword evidence="1" id="KW-0694">RNA-binding</keyword>
<keyword evidence="4" id="KW-1185">Reference proteome</keyword>
<dbReference type="RefSeq" id="XP_028984576.1">
    <property type="nucleotide sequence ID" value="XM_029128743.3"/>
</dbReference>
<evidence type="ECO:0000313" key="5">
    <source>
        <dbReference type="RefSeq" id="XP_028984574.1"/>
    </source>
</evidence>
<feature type="domain" description="Chromatin target of PRMT1 protein C-terminal" evidence="3">
    <location>
        <begin position="159"/>
        <end position="202"/>
    </location>
</feature>
<dbReference type="GO" id="GO:0003723">
    <property type="term" value="F:RNA binding"/>
    <property type="evidence" value="ECO:0007669"/>
    <property type="project" value="UniProtKB-KW"/>
</dbReference>
<evidence type="ECO:0000259" key="3">
    <source>
        <dbReference type="Pfam" id="PF13865"/>
    </source>
</evidence>
<evidence type="ECO:0000313" key="8">
    <source>
        <dbReference type="RefSeq" id="XP_040923636.1"/>
    </source>
</evidence>
<dbReference type="RefSeq" id="XP_028984574.1">
    <property type="nucleotide sequence ID" value="XM_029128741.3"/>
</dbReference>
<dbReference type="RefSeq" id="XP_028984577.1">
    <property type="nucleotide sequence ID" value="XM_029128744.3"/>
</dbReference>
<sequence>MDSSKLRKFVLRSTSAVSLNERFSQVLVDQLTQSRTVTLDTIMVPSSPPVVLVVNKGASLLPRLQVAGFSARVKQRRRSIWTRLGWQKVSQHPRTPKPRGFWSFRNKYKWRFRFRSTCRRCSNLHIQLGQHRPMTKTNIRNPTAGKKPTQHLQTDAAPASKGRGQRKHGALTRKRLDAQLDEYMSKSKSRLDQQLEDHMSMSRQRLDAELDEYMLMAGKAELHWD</sequence>
<feature type="compositionally biased region" description="Basic residues" evidence="2">
    <location>
        <begin position="163"/>
        <end position="173"/>
    </location>
</feature>
<dbReference type="KEGG" id="bspl:114842820"/>
<protein>
    <submittedName>
        <fullName evidence="5 6">Uncharacterized protein LOC114842820</fullName>
    </submittedName>
</protein>
<dbReference type="RefSeq" id="XP_040923636.1">
    <property type="nucleotide sequence ID" value="XM_041067702.2"/>
</dbReference>
<proteinExistence type="predicted"/>
<evidence type="ECO:0000256" key="1">
    <source>
        <dbReference type="ARBA" id="ARBA00022884"/>
    </source>
</evidence>
<dbReference type="InterPro" id="IPR025715">
    <property type="entry name" value="FoP_C"/>
</dbReference>
<feature type="region of interest" description="Disordered" evidence="2">
    <location>
        <begin position="135"/>
        <end position="173"/>
    </location>
</feature>
<dbReference type="AlphaFoldDB" id="A0A6P7KQ22"/>
<dbReference type="Proteomes" id="UP000515150">
    <property type="component" value="Chromosome 16"/>
</dbReference>